<dbReference type="PANTHER" id="PTHR38111">
    <property type="entry name" value="ZN(2)-C6 FUNGAL-TYPE DOMAIN-CONTAINING PROTEIN-RELATED"/>
    <property type="match status" value="1"/>
</dbReference>
<evidence type="ECO:0000256" key="2">
    <source>
        <dbReference type="ARBA" id="ARBA00023125"/>
    </source>
</evidence>
<dbReference type="GO" id="GO:0000981">
    <property type="term" value="F:DNA-binding transcription factor activity, RNA polymerase II-specific"/>
    <property type="evidence" value="ECO:0007669"/>
    <property type="project" value="InterPro"/>
</dbReference>
<dbReference type="SMART" id="SM00066">
    <property type="entry name" value="GAL4"/>
    <property type="match status" value="1"/>
</dbReference>
<evidence type="ECO:0000256" key="3">
    <source>
        <dbReference type="ARBA" id="ARBA00023163"/>
    </source>
</evidence>
<proteinExistence type="predicted"/>
<dbReference type="PROSITE" id="PS50048">
    <property type="entry name" value="ZN2_CY6_FUNGAL_2"/>
    <property type="match status" value="1"/>
</dbReference>
<evidence type="ECO:0000256" key="4">
    <source>
        <dbReference type="ARBA" id="ARBA00023242"/>
    </source>
</evidence>
<dbReference type="PROSITE" id="PS00463">
    <property type="entry name" value="ZN2_CY6_FUNGAL_1"/>
    <property type="match status" value="1"/>
</dbReference>
<dbReference type="VEuPathDB" id="FungiDB:ASPZODRAFT_78007"/>
<evidence type="ECO:0000313" key="7">
    <source>
        <dbReference type="Proteomes" id="UP000184188"/>
    </source>
</evidence>
<keyword evidence="7" id="KW-1185">Reference proteome</keyword>
<dbReference type="OrthoDB" id="3525185at2759"/>
<dbReference type="Pfam" id="PF11951">
    <property type="entry name" value="Fungal_trans_2"/>
    <property type="match status" value="1"/>
</dbReference>
<dbReference type="Pfam" id="PF00172">
    <property type="entry name" value="Zn_clus"/>
    <property type="match status" value="1"/>
</dbReference>
<organism evidence="6 7">
    <name type="scientific">Penicilliopsis zonata CBS 506.65</name>
    <dbReference type="NCBI Taxonomy" id="1073090"/>
    <lineage>
        <taxon>Eukaryota</taxon>
        <taxon>Fungi</taxon>
        <taxon>Dikarya</taxon>
        <taxon>Ascomycota</taxon>
        <taxon>Pezizomycotina</taxon>
        <taxon>Eurotiomycetes</taxon>
        <taxon>Eurotiomycetidae</taxon>
        <taxon>Eurotiales</taxon>
        <taxon>Aspergillaceae</taxon>
        <taxon>Penicilliopsis</taxon>
    </lineage>
</organism>
<dbReference type="GO" id="GO:0003677">
    <property type="term" value="F:DNA binding"/>
    <property type="evidence" value="ECO:0007669"/>
    <property type="project" value="UniProtKB-KW"/>
</dbReference>
<dbReference type="SUPFAM" id="SSF57701">
    <property type="entry name" value="Zn2/Cys6 DNA-binding domain"/>
    <property type="match status" value="1"/>
</dbReference>
<dbReference type="AlphaFoldDB" id="A0A1L9S4G1"/>
<dbReference type="RefSeq" id="XP_022576523.1">
    <property type="nucleotide sequence ID" value="XM_022730207.1"/>
</dbReference>
<dbReference type="InterPro" id="IPR021858">
    <property type="entry name" value="Fun_TF"/>
</dbReference>
<reference evidence="7" key="1">
    <citation type="journal article" date="2017" name="Genome Biol.">
        <title>Comparative genomics reveals high biological diversity and specific adaptations in the industrially and medically important fungal genus Aspergillus.</title>
        <authorList>
            <person name="de Vries R.P."/>
            <person name="Riley R."/>
            <person name="Wiebenga A."/>
            <person name="Aguilar-Osorio G."/>
            <person name="Amillis S."/>
            <person name="Uchima C.A."/>
            <person name="Anderluh G."/>
            <person name="Asadollahi M."/>
            <person name="Askin M."/>
            <person name="Barry K."/>
            <person name="Battaglia E."/>
            <person name="Bayram O."/>
            <person name="Benocci T."/>
            <person name="Braus-Stromeyer S.A."/>
            <person name="Caldana C."/>
            <person name="Canovas D."/>
            <person name="Cerqueira G.C."/>
            <person name="Chen F."/>
            <person name="Chen W."/>
            <person name="Choi C."/>
            <person name="Clum A."/>
            <person name="Dos Santos R.A."/>
            <person name="Damasio A.R."/>
            <person name="Diallinas G."/>
            <person name="Emri T."/>
            <person name="Fekete E."/>
            <person name="Flipphi M."/>
            <person name="Freyberg S."/>
            <person name="Gallo A."/>
            <person name="Gournas C."/>
            <person name="Habgood R."/>
            <person name="Hainaut M."/>
            <person name="Harispe M.L."/>
            <person name="Henrissat B."/>
            <person name="Hilden K.S."/>
            <person name="Hope R."/>
            <person name="Hossain A."/>
            <person name="Karabika E."/>
            <person name="Karaffa L."/>
            <person name="Karanyi Z."/>
            <person name="Krasevec N."/>
            <person name="Kuo A."/>
            <person name="Kusch H."/>
            <person name="LaButti K."/>
            <person name="Lagendijk E.L."/>
            <person name="Lapidus A."/>
            <person name="Levasseur A."/>
            <person name="Lindquist E."/>
            <person name="Lipzen A."/>
            <person name="Logrieco A.F."/>
            <person name="MacCabe A."/>
            <person name="Maekelae M.R."/>
            <person name="Malavazi I."/>
            <person name="Melin P."/>
            <person name="Meyer V."/>
            <person name="Mielnichuk N."/>
            <person name="Miskei M."/>
            <person name="Molnar A.P."/>
            <person name="Mule G."/>
            <person name="Ngan C.Y."/>
            <person name="Orejas M."/>
            <person name="Orosz E."/>
            <person name="Ouedraogo J.P."/>
            <person name="Overkamp K.M."/>
            <person name="Park H.-S."/>
            <person name="Perrone G."/>
            <person name="Piumi F."/>
            <person name="Punt P.J."/>
            <person name="Ram A.F."/>
            <person name="Ramon A."/>
            <person name="Rauscher S."/>
            <person name="Record E."/>
            <person name="Riano-Pachon D.M."/>
            <person name="Robert V."/>
            <person name="Roehrig J."/>
            <person name="Ruller R."/>
            <person name="Salamov A."/>
            <person name="Salih N.S."/>
            <person name="Samson R.A."/>
            <person name="Sandor E."/>
            <person name="Sanguinetti M."/>
            <person name="Schuetze T."/>
            <person name="Sepcic K."/>
            <person name="Shelest E."/>
            <person name="Sherlock G."/>
            <person name="Sophianopoulou V."/>
            <person name="Squina F.M."/>
            <person name="Sun H."/>
            <person name="Susca A."/>
            <person name="Todd R.B."/>
            <person name="Tsang A."/>
            <person name="Unkles S.E."/>
            <person name="van de Wiele N."/>
            <person name="van Rossen-Uffink D."/>
            <person name="Oliveira J.V."/>
            <person name="Vesth T.C."/>
            <person name="Visser J."/>
            <person name="Yu J.-H."/>
            <person name="Zhou M."/>
            <person name="Andersen M.R."/>
            <person name="Archer D.B."/>
            <person name="Baker S.E."/>
            <person name="Benoit I."/>
            <person name="Brakhage A.A."/>
            <person name="Braus G.H."/>
            <person name="Fischer R."/>
            <person name="Frisvad J.C."/>
            <person name="Goldman G.H."/>
            <person name="Houbraken J."/>
            <person name="Oakley B."/>
            <person name="Pocsi I."/>
            <person name="Scazzocchio C."/>
            <person name="Seiboth B."/>
            <person name="vanKuyk P.A."/>
            <person name="Wortman J."/>
            <person name="Dyer P.S."/>
            <person name="Grigoriev I.V."/>
        </authorList>
    </citation>
    <scope>NUCLEOTIDE SEQUENCE [LARGE SCALE GENOMIC DNA]</scope>
    <source>
        <strain evidence="7">CBS 506.65</strain>
    </source>
</reference>
<protein>
    <recommendedName>
        <fullName evidence="5">Zn(2)-C6 fungal-type domain-containing protein</fullName>
    </recommendedName>
</protein>
<keyword evidence="1" id="KW-0805">Transcription regulation</keyword>
<dbReference type="Proteomes" id="UP000184188">
    <property type="component" value="Unassembled WGS sequence"/>
</dbReference>
<keyword evidence="2" id="KW-0238">DNA-binding</keyword>
<keyword evidence="3" id="KW-0804">Transcription</keyword>
<gene>
    <name evidence="6" type="ORF">ASPZODRAFT_78007</name>
</gene>
<dbReference type="EMBL" id="KV878383">
    <property type="protein sequence ID" value="OJJ42013.1"/>
    <property type="molecule type" value="Genomic_DNA"/>
</dbReference>
<evidence type="ECO:0000259" key="5">
    <source>
        <dbReference type="PROSITE" id="PS50048"/>
    </source>
</evidence>
<sequence>MVGVPGRSKGCKTCKRRKIKCDLQEPQCGQCSKGGRHCERSQKEIAFIHRTPQGLLRKGQELCREPAPWDTRRTGNRARATHMPPQVNPAAIYLDGMLSTFLGAFLPSSSILPLTDPYHIPKPPTLWMNIAISLPRHSPVLSVALQALCMTKIAQTHGDTALLMQGMAMHGRALRALQNAIHNTSTALTDETLAAMRVLGIYEFHEGTMGSVVGWTSHEEGMEQLLRLRGFSASQYESELSLALLAGARKSAMIRGLQFLKGTFFGEERWCVEPWGSRPKDYIQQLCDIGLRLPCILEELHTKPGLHIDLTWQRCQQLDNRLNAWHAHILTLFPTVPYWEQPAERIARSTDIAPSPFSTAFTFFDLRAADALAFFWALRIHVHAALRGLSLSGAAPRGSAPEEHEAIIEACACNIARSVLYFTQLKSGFLGVHSMIFPLKTALSAFRQMGWETEWEWCRGVLLTMKSRGIRYPSDIVEAEWGEQLQ</sequence>
<accession>A0A1L9S4G1</accession>
<evidence type="ECO:0000256" key="1">
    <source>
        <dbReference type="ARBA" id="ARBA00023015"/>
    </source>
</evidence>
<dbReference type="InterPro" id="IPR036864">
    <property type="entry name" value="Zn2-C6_fun-type_DNA-bd_sf"/>
</dbReference>
<dbReference type="GO" id="GO:0008270">
    <property type="term" value="F:zinc ion binding"/>
    <property type="evidence" value="ECO:0007669"/>
    <property type="project" value="InterPro"/>
</dbReference>
<dbReference type="InterPro" id="IPR053178">
    <property type="entry name" value="Osmoadaptation_assoc"/>
</dbReference>
<dbReference type="InterPro" id="IPR001138">
    <property type="entry name" value="Zn2Cys6_DnaBD"/>
</dbReference>
<keyword evidence="4" id="KW-0539">Nucleus</keyword>
<evidence type="ECO:0000313" key="6">
    <source>
        <dbReference type="EMBL" id="OJJ42013.1"/>
    </source>
</evidence>
<dbReference type="Gene3D" id="4.10.240.10">
    <property type="entry name" value="Zn(2)-C6 fungal-type DNA-binding domain"/>
    <property type="match status" value="1"/>
</dbReference>
<dbReference type="GeneID" id="34616671"/>
<dbReference type="STRING" id="1073090.A0A1L9S4G1"/>
<name>A0A1L9S4G1_9EURO</name>
<dbReference type="CDD" id="cd00067">
    <property type="entry name" value="GAL4"/>
    <property type="match status" value="1"/>
</dbReference>
<feature type="domain" description="Zn(2)-C6 fungal-type" evidence="5">
    <location>
        <begin position="10"/>
        <end position="38"/>
    </location>
</feature>